<dbReference type="EMBL" id="ABEU02000013">
    <property type="protein sequence ID" value="PNR42425.1"/>
    <property type="molecule type" value="Genomic_DNA"/>
</dbReference>
<accession>A0A2K1JLJ6</accession>
<reference evidence="2 4" key="1">
    <citation type="journal article" date="2008" name="Science">
        <title>The Physcomitrella genome reveals evolutionary insights into the conquest of land by plants.</title>
        <authorList>
            <person name="Rensing S."/>
            <person name="Lang D."/>
            <person name="Zimmer A."/>
            <person name="Terry A."/>
            <person name="Salamov A."/>
            <person name="Shapiro H."/>
            <person name="Nishiyama T."/>
            <person name="Perroud P.-F."/>
            <person name="Lindquist E."/>
            <person name="Kamisugi Y."/>
            <person name="Tanahashi T."/>
            <person name="Sakakibara K."/>
            <person name="Fujita T."/>
            <person name="Oishi K."/>
            <person name="Shin-I T."/>
            <person name="Kuroki Y."/>
            <person name="Toyoda A."/>
            <person name="Suzuki Y."/>
            <person name="Hashimoto A."/>
            <person name="Yamaguchi K."/>
            <person name="Sugano A."/>
            <person name="Kohara Y."/>
            <person name="Fujiyama A."/>
            <person name="Anterola A."/>
            <person name="Aoki S."/>
            <person name="Ashton N."/>
            <person name="Barbazuk W.B."/>
            <person name="Barker E."/>
            <person name="Bennetzen J."/>
            <person name="Bezanilla M."/>
            <person name="Blankenship R."/>
            <person name="Cho S.H."/>
            <person name="Dutcher S."/>
            <person name="Estelle M."/>
            <person name="Fawcett J.A."/>
            <person name="Gundlach H."/>
            <person name="Hanada K."/>
            <person name="Heyl A."/>
            <person name="Hicks K.A."/>
            <person name="Hugh J."/>
            <person name="Lohr M."/>
            <person name="Mayer K."/>
            <person name="Melkozernov A."/>
            <person name="Murata T."/>
            <person name="Nelson D."/>
            <person name="Pils B."/>
            <person name="Prigge M."/>
            <person name="Reiss B."/>
            <person name="Renner T."/>
            <person name="Rombauts S."/>
            <person name="Rushton P."/>
            <person name="Sanderfoot A."/>
            <person name="Schween G."/>
            <person name="Shiu S.-H."/>
            <person name="Stueber K."/>
            <person name="Theodoulou F.L."/>
            <person name="Tu H."/>
            <person name="Van de Peer Y."/>
            <person name="Verrier P.J."/>
            <person name="Waters E."/>
            <person name="Wood A."/>
            <person name="Yang L."/>
            <person name="Cove D."/>
            <person name="Cuming A."/>
            <person name="Hasebe M."/>
            <person name="Lucas S."/>
            <person name="Mishler D.B."/>
            <person name="Reski R."/>
            <person name="Grigoriev I."/>
            <person name="Quatrano R.S."/>
            <person name="Boore J.L."/>
        </authorList>
    </citation>
    <scope>NUCLEOTIDE SEQUENCE [LARGE SCALE GENOMIC DNA]</scope>
    <source>
        <strain evidence="3 4">cv. Gransden 2004</strain>
    </source>
</reference>
<reference evidence="2 4" key="2">
    <citation type="journal article" date="2018" name="Plant J.">
        <title>The Physcomitrella patens chromosome-scale assembly reveals moss genome structure and evolution.</title>
        <authorList>
            <person name="Lang D."/>
            <person name="Ullrich K.K."/>
            <person name="Murat F."/>
            <person name="Fuchs J."/>
            <person name="Jenkins J."/>
            <person name="Haas F.B."/>
            <person name="Piednoel M."/>
            <person name="Gundlach H."/>
            <person name="Van Bel M."/>
            <person name="Meyberg R."/>
            <person name="Vives C."/>
            <person name="Morata J."/>
            <person name="Symeonidi A."/>
            <person name="Hiss M."/>
            <person name="Muchero W."/>
            <person name="Kamisugi Y."/>
            <person name="Saleh O."/>
            <person name="Blanc G."/>
            <person name="Decker E.L."/>
            <person name="van Gessel N."/>
            <person name="Grimwood J."/>
            <person name="Hayes R.D."/>
            <person name="Graham S.W."/>
            <person name="Gunter L.E."/>
            <person name="McDaniel S.F."/>
            <person name="Hoernstein S.N.W."/>
            <person name="Larsson A."/>
            <person name="Li F.W."/>
            <person name="Perroud P.F."/>
            <person name="Phillips J."/>
            <person name="Ranjan P."/>
            <person name="Rokshar D.S."/>
            <person name="Rothfels C.J."/>
            <person name="Schneider L."/>
            <person name="Shu S."/>
            <person name="Stevenson D.W."/>
            <person name="Thummler F."/>
            <person name="Tillich M."/>
            <person name="Villarreal Aguilar J.C."/>
            <person name="Widiez T."/>
            <person name="Wong G.K."/>
            <person name="Wymore A."/>
            <person name="Zhang Y."/>
            <person name="Zimmer A.D."/>
            <person name="Quatrano R.S."/>
            <person name="Mayer K.F.X."/>
            <person name="Goodstein D."/>
            <person name="Casacuberta J.M."/>
            <person name="Vandepoele K."/>
            <person name="Reski R."/>
            <person name="Cuming A.C."/>
            <person name="Tuskan G.A."/>
            <person name="Maumus F."/>
            <person name="Salse J."/>
            <person name="Schmutz J."/>
            <person name="Rensing S.A."/>
        </authorList>
    </citation>
    <scope>NUCLEOTIDE SEQUENCE [LARGE SCALE GENOMIC DNA]</scope>
    <source>
        <strain evidence="3 4">cv. Gransden 2004</strain>
    </source>
</reference>
<dbReference type="AlphaFoldDB" id="A0A2K1JLJ6"/>
<reference evidence="3" key="3">
    <citation type="submission" date="2020-12" db="UniProtKB">
        <authorList>
            <consortium name="EnsemblPlants"/>
        </authorList>
    </citation>
    <scope>IDENTIFICATION</scope>
</reference>
<evidence type="ECO:0000313" key="2">
    <source>
        <dbReference type="EMBL" id="PNR42425.1"/>
    </source>
</evidence>
<name>A0A2K1JLJ6_PHYPA</name>
<evidence type="ECO:0000313" key="3">
    <source>
        <dbReference type="EnsemblPlants" id="Pp3c13_11960V3.1"/>
    </source>
</evidence>
<organism evidence="2">
    <name type="scientific">Physcomitrium patens</name>
    <name type="common">Spreading-leaved earth moss</name>
    <name type="synonym">Physcomitrella patens</name>
    <dbReference type="NCBI Taxonomy" id="3218"/>
    <lineage>
        <taxon>Eukaryota</taxon>
        <taxon>Viridiplantae</taxon>
        <taxon>Streptophyta</taxon>
        <taxon>Embryophyta</taxon>
        <taxon>Bryophyta</taxon>
        <taxon>Bryophytina</taxon>
        <taxon>Bryopsida</taxon>
        <taxon>Funariidae</taxon>
        <taxon>Funariales</taxon>
        <taxon>Funariaceae</taxon>
        <taxon>Physcomitrium</taxon>
    </lineage>
</organism>
<dbReference type="EnsemblPlants" id="Pp3c13_11960V3.2">
    <property type="protein sequence ID" value="Pp3c13_11960V3.2"/>
    <property type="gene ID" value="Pp3c13_11960"/>
</dbReference>
<dbReference type="Gramene" id="Pp3c13_11960V3.1">
    <property type="protein sequence ID" value="Pp3c13_11960V3.1"/>
    <property type="gene ID" value="Pp3c13_11960"/>
</dbReference>
<keyword evidence="4" id="KW-1185">Reference proteome</keyword>
<feature type="region of interest" description="Disordered" evidence="1">
    <location>
        <begin position="41"/>
        <end position="62"/>
    </location>
</feature>
<protein>
    <submittedName>
        <fullName evidence="2 3">Uncharacterized protein</fullName>
    </submittedName>
</protein>
<sequence length="93" mass="10537">MYAIINAFCRNLPTRGLSHVLESATRCCFCLPFSAARSRLQSNPQRSHLDTDTTTTQYQHARNKPTTIRTWCANQADFRAALPPASRRTTHSK</sequence>
<evidence type="ECO:0000313" key="4">
    <source>
        <dbReference type="Proteomes" id="UP000006727"/>
    </source>
</evidence>
<dbReference type="EnsemblPlants" id="Pp3c13_11960V3.1">
    <property type="protein sequence ID" value="Pp3c13_11960V3.1"/>
    <property type="gene ID" value="Pp3c13_11960"/>
</dbReference>
<dbReference type="InParanoid" id="A0A2K1JLJ6"/>
<gene>
    <name evidence="2" type="ORF">PHYPA_017254</name>
</gene>
<proteinExistence type="predicted"/>
<dbReference type="Gramene" id="Pp3c13_11960V3.2">
    <property type="protein sequence ID" value="Pp3c13_11960V3.2"/>
    <property type="gene ID" value="Pp3c13_11960"/>
</dbReference>
<dbReference type="Proteomes" id="UP000006727">
    <property type="component" value="Chromosome 13"/>
</dbReference>
<dbReference type="PaxDb" id="3218-PP1S5_229V6.1"/>
<evidence type="ECO:0000256" key="1">
    <source>
        <dbReference type="SAM" id="MobiDB-lite"/>
    </source>
</evidence>